<name>A0ABQ4HYL1_9ACTN</name>
<evidence type="ECO:0000313" key="1">
    <source>
        <dbReference type="EMBL" id="GIJ10717.1"/>
    </source>
</evidence>
<keyword evidence="2" id="KW-1185">Reference proteome</keyword>
<protein>
    <submittedName>
        <fullName evidence="1">Uncharacterized protein</fullName>
    </submittedName>
</protein>
<dbReference type="Proteomes" id="UP000647017">
    <property type="component" value="Unassembled WGS sequence"/>
</dbReference>
<organism evidence="1 2">
    <name type="scientific">Micromonospora andamanensis</name>
    <dbReference type="NCBI Taxonomy" id="1287068"/>
    <lineage>
        <taxon>Bacteria</taxon>
        <taxon>Bacillati</taxon>
        <taxon>Actinomycetota</taxon>
        <taxon>Actinomycetes</taxon>
        <taxon>Micromonosporales</taxon>
        <taxon>Micromonosporaceae</taxon>
        <taxon>Micromonospora</taxon>
    </lineage>
</organism>
<gene>
    <name evidence="1" type="ORF">Van01_39310</name>
</gene>
<accession>A0ABQ4HYL1</accession>
<evidence type="ECO:0000313" key="2">
    <source>
        <dbReference type="Proteomes" id="UP000647017"/>
    </source>
</evidence>
<comment type="caution">
    <text evidence="1">The sequence shown here is derived from an EMBL/GenBank/DDBJ whole genome shotgun (WGS) entry which is preliminary data.</text>
</comment>
<sequence>MARRLAVHLRPDHRRLRRPTMAISSCSTCGTSTFKSLSIDETGALAICDKGHHTFDASTTDGGGIETGQITVTGQSAIGNGAMAIGETSSKRKRGNR</sequence>
<proteinExistence type="predicted"/>
<dbReference type="EMBL" id="BOOZ01000024">
    <property type="protein sequence ID" value="GIJ10717.1"/>
    <property type="molecule type" value="Genomic_DNA"/>
</dbReference>
<reference evidence="1 2" key="1">
    <citation type="submission" date="2021-01" db="EMBL/GenBank/DDBJ databases">
        <title>Whole genome shotgun sequence of Verrucosispora andamanensis NBRC 109075.</title>
        <authorList>
            <person name="Komaki H."/>
            <person name="Tamura T."/>
        </authorList>
    </citation>
    <scope>NUCLEOTIDE SEQUENCE [LARGE SCALE GENOMIC DNA]</scope>
    <source>
        <strain evidence="1 2">NBRC 109075</strain>
    </source>
</reference>